<comment type="similarity">
    <text evidence="2 10">Belongs to the glycosyltransferase 31 family.</text>
</comment>
<dbReference type="EMBL" id="MTYJ01000006">
    <property type="protein sequence ID" value="OQV24590.1"/>
    <property type="molecule type" value="Genomic_DNA"/>
</dbReference>
<sequence>MAPARLYGLIVVAILSGVFLFATLKTWGGDGKETGIFDSKDYEWHGKPGNNSLLKSLLERNELATARRRHAADPYYLDPRIIAKQYDIMPKPCSAFIQKPFLLLIVFARPDGFTIRQAVRKTWASLANPICGVRVLFMFGRVYDHDVQTKLNQEAEKYGDVIQSNQFDDKYRAAAHKAIHLLQWGGTFCPESTYTAKMDDDNWLNLPKYYKFLQANQHTDYVFGAMFGAGTTVLRDPSSKYYVPKEEFPSDYYPEYLSGILYAFKTKFLPKVVHVAKHPATGQITFNDDVYMCGVVATAAGLTRKEVPDYAWDHNIRDSTCPKRDKMCIHYSKIEDFYRLWNDPCYRYEELC</sequence>
<keyword evidence="3 10" id="KW-0328">Glycosyltransferase</keyword>
<keyword evidence="4" id="KW-0808">Transferase</keyword>
<dbReference type="GO" id="GO:0000139">
    <property type="term" value="C:Golgi membrane"/>
    <property type="evidence" value="ECO:0007669"/>
    <property type="project" value="UniProtKB-SubCell"/>
</dbReference>
<dbReference type="GO" id="GO:0006493">
    <property type="term" value="P:protein O-linked glycosylation"/>
    <property type="evidence" value="ECO:0007669"/>
    <property type="project" value="TreeGrafter"/>
</dbReference>
<feature type="transmembrane region" description="Helical" evidence="10">
    <location>
        <begin position="6"/>
        <end position="24"/>
    </location>
</feature>
<protein>
    <recommendedName>
        <fullName evidence="10">Hexosyltransferase</fullName>
        <ecNumber evidence="10">2.4.1.-</ecNumber>
    </recommendedName>
</protein>
<evidence type="ECO:0000256" key="1">
    <source>
        <dbReference type="ARBA" id="ARBA00004323"/>
    </source>
</evidence>
<evidence type="ECO:0000256" key="4">
    <source>
        <dbReference type="ARBA" id="ARBA00022679"/>
    </source>
</evidence>
<dbReference type="Gene3D" id="3.90.550.50">
    <property type="match status" value="1"/>
</dbReference>
<evidence type="ECO:0000256" key="5">
    <source>
        <dbReference type="ARBA" id="ARBA00022692"/>
    </source>
</evidence>
<keyword evidence="12" id="KW-1185">Reference proteome</keyword>
<dbReference type="PANTHER" id="PTHR11214">
    <property type="entry name" value="BETA-1,3-N-ACETYLGLUCOSAMINYLTRANSFERASE"/>
    <property type="match status" value="1"/>
</dbReference>
<dbReference type="Proteomes" id="UP000192578">
    <property type="component" value="Unassembled WGS sequence"/>
</dbReference>
<evidence type="ECO:0000256" key="2">
    <source>
        <dbReference type="ARBA" id="ARBA00008661"/>
    </source>
</evidence>
<evidence type="ECO:0000256" key="9">
    <source>
        <dbReference type="ARBA" id="ARBA00023136"/>
    </source>
</evidence>
<proteinExistence type="inferred from homology"/>
<evidence type="ECO:0000313" key="12">
    <source>
        <dbReference type="Proteomes" id="UP000192578"/>
    </source>
</evidence>
<gene>
    <name evidence="11" type="ORF">BV898_01650</name>
</gene>
<reference evidence="12" key="1">
    <citation type="submission" date="2017-01" db="EMBL/GenBank/DDBJ databases">
        <title>Comparative genomics of anhydrobiosis in the tardigrade Hypsibius dujardini.</title>
        <authorList>
            <person name="Yoshida Y."/>
            <person name="Koutsovoulos G."/>
            <person name="Laetsch D."/>
            <person name="Stevens L."/>
            <person name="Kumar S."/>
            <person name="Horikawa D."/>
            <person name="Ishino K."/>
            <person name="Komine S."/>
            <person name="Tomita M."/>
            <person name="Blaxter M."/>
            <person name="Arakawa K."/>
        </authorList>
    </citation>
    <scope>NUCLEOTIDE SEQUENCE [LARGE SCALE GENOMIC DNA]</scope>
    <source>
        <strain evidence="12">Z151</strain>
    </source>
</reference>
<accession>A0A1W0XAZ5</accession>
<comment type="subcellular location">
    <subcellularLocation>
        <location evidence="1 10">Golgi apparatus membrane</location>
        <topology evidence="1 10">Single-pass type II membrane protein</topology>
    </subcellularLocation>
</comment>
<evidence type="ECO:0000256" key="7">
    <source>
        <dbReference type="ARBA" id="ARBA00022989"/>
    </source>
</evidence>
<comment type="caution">
    <text evidence="11">The sequence shown here is derived from an EMBL/GenBank/DDBJ whole genome shotgun (WGS) entry which is preliminary data.</text>
</comment>
<name>A0A1W0XAZ5_HYPEX</name>
<evidence type="ECO:0000256" key="8">
    <source>
        <dbReference type="ARBA" id="ARBA00023034"/>
    </source>
</evidence>
<dbReference type="OrthoDB" id="5957813at2759"/>
<dbReference type="GO" id="GO:0016758">
    <property type="term" value="F:hexosyltransferase activity"/>
    <property type="evidence" value="ECO:0007669"/>
    <property type="project" value="InterPro"/>
</dbReference>
<organism evidence="11 12">
    <name type="scientific">Hypsibius exemplaris</name>
    <name type="common">Freshwater tardigrade</name>
    <dbReference type="NCBI Taxonomy" id="2072580"/>
    <lineage>
        <taxon>Eukaryota</taxon>
        <taxon>Metazoa</taxon>
        <taxon>Ecdysozoa</taxon>
        <taxon>Tardigrada</taxon>
        <taxon>Eutardigrada</taxon>
        <taxon>Parachela</taxon>
        <taxon>Hypsibioidea</taxon>
        <taxon>Hypsibiidae</taxon>
        <taxon>Hypsibius</taxon>
    </lineage>
</organism>
<dbReference type="InterPro" id="IPR002659">
    <property type="entry name" value="Glyco_trans_31"/>
</dbReference>
<dbReference type="EC" id="2.4.1.-" evidence="10"/>
<evidence type="ECO:0000256" key="3">
    <source>
        <dbReference type="ARBA" id="ARBA00022676"/>
    </source>
</evidence>
<dbReference type="AlphaFoldDB" id="A0A1W0XAZ5"/>
<dbReference type="Pfam" id="PF01762">
    <property type="entry name" value="Galactosyl_T"/>
    <property type="match status" value="1"/>
</dbReference>
<keyword evidence="7 10" id="KW-1133">Transmembrane helix</keyword>
<keyword evidence="6 10" id="KW-0735">Signal-anchor</keyword>
<dbReference type="PANTHER" id="PTHR11214:SF3">
    <property type="entry name" value="BETA-1,3-GALACTOSYLTRANSFERASE 6"/>
    <property type="match status" value="1"/>
</dbReference>
<keyword evidence="5 10" id="KW-0812">Transmembrane</keyword>
<evidence type="ECO:0000313" key="11">
    <source>
        <dbReference type="EMBL" id="OQV24590.1"/>
    </source>
</evidence>
<evidence type="ECO:0000256" key="10">
    <source>
        <dbReference type="RuleBase" id="RU363063"/>
    </source>
</evidence>
<keyword evidence="9 10" id="KW-0472">Membrane</keyword>
<keyword evidence="8 10" id="KW-0333">Golgi apparatus</keyword>
<evidence type="ECO:0000256" key="6">
    <source>
        <dbReference type="ARBA" id="ARBA00022968"/>
    </source>
</evidence>